<accession>A0A2T2NV37</accession>
<evidence type="ECO:0000256" key="1">
    <source>
        <dbReference type="SAM" id="MobiDB-lite"/>
    </source>
</evidence>
<feature type="compositionally biased region" description="Low complexity" evidence="1">
    <location>
        <begin position="270"/>
        <end position="287"/>
    </location>
</feature>
<feature type="region of interest" description="Disordered" evidence="1">
    <location>
        <begin position="319"/>
        <end position="504"/>
    </location>
</feature>
<feature type="compositionally biased region" description="Pro residues" evidence="1">
    <location>
        <begin position="338"/>
        <end position="353"/>
    </location>
</feature>
<feature type="compositionally biased region" description="Polar residues" evidence="1">
    <location>
        <begin position="531"/>
        <end position="540"/>
    </location>
</feature>
<name>A0A2T2NV37_CORCC</name>
<feature type="region of interest" description="Disordered" evidence="1">
    <location>
        <begin position="531"/>
        <end position="566"/>
    </location>
</feature>
<feature type="compositionally biased region" description="Low complexity" evidence="1">
    <location>
        <begin position="541"/>
        <end position="550"/>
    </location>
</feature>
<evidence type="ECO:0000313" key="2">
    <source>
        <dbReference type="EMBL" id="PSN69254.1"/>
    </source>
</evidence>
<dbReference type="EMBL" id="KZ678133">
    <property type="protein sequence ID" value="PSN69254.1"/>
    <property type="molecule type" value="Genomic_DNA"/>
</dbReference>
<feature type="region of interest" description="Disordered" evidence="1">
    <location>
        <begin position="229"/>
        <end position="292"/>
    </location>
</feature>
<dbReference type="Proteomes" id="UP000240883">
    <property type="component" value="Unassembled WGS sequence"/>
</dbReference>
<evidence type="ECO:0000313" key="3">
    <source>
        <dbReference type="Proteomes" id="UP000240883"/>
    </source>
</evidence>
<feature type="compositionally biased region" description="Low complexity" evidence="1">
    <location>
        <begin position="483"/>
        <end position="493"/>
    </location>
</feature>
<feature type="compositionally biased region" description="Low complexity" evidence="1">
    <location>
        <begin position="419"/>
        <end position="431"/>
    </location>
</feature>
<proteinExistence type="predicted"/>
<organism evidence="2 3">
    <name type="scientific">Corynespora cassiicola Philippines</name>
    <dbReference type="NCBI Taxonomy" id="1448308"/>
    <lineage>
        <taxon>Eukaryota</taxon>
        <taxon>Fungi</taxon>
        <taxon>Dikarya</taxon>
        <taxon>Ascomycota</taxon>
        <taxon>Pezizomycotina</taxon>
        <taxon>Dothideomycetes</taxon>
        <taxon>Pleosporomycetidae</taxon>
        <taxon>Pleosporales</taxon>
        <taxon>Corynesporascaceae</taxon>
        <taxon>Corynespora</taxon>
    </lineage>
</organism>
<sequence>MPQLMSPRLPGVNVLAPDATGPQYTKWRRGLKSAFESKGTWGHCDGTVPMPMPESGPNYFTPVSTSNPQPQLLEERRAWVKQDREVKLDIFLSVADDIKLEVFEVGPPLPPPSMSAHEMLQALDERFDNFKFEDFHHVFCHFLNLHIDQYPNLEEFNAEFQATLDDLLDHGHPLSNLQAISAYFSKLRCTQNPWVTEKLKKWDALAAEPLLADLMKESPPWVIIRPLTTKPSQSSVPDSIPEEDLVDTPASSDVEMDEAASERSESATLSSKSSHSRQSSQSSQMSHKTSRSQEIIIHASYEDLTDLEAFPNVPAAKTASIKAPARISPKSDLSKMMIPPPPPVNRPLPPLPPDAEKSEKSSTRSRSISPTPNIQIFKPDSTLKVPSTPGSRPETPQRLEMTHPAFRPTTPTSPSFVHPALRPTTPNARPTTPNPSTPGASVFQGHVSAAMRPRTPSPPMRRPGYLASSPDLLVIQTPDLNARPSSSRSQRQPMTRVDSSNSSVISLPLQGTTIPEYKDTTITEKVTFQPSKLIISSSPPRSAVSRMSSDSSEEERDKKNRKRSWSIKARLSARRYEVKEII</sequence>
<dbReference type="AlphaFoldDB" id="A0A2T2NV37"/>
<gene>
    <name evidence="2" type="ORF">BS50DRAFT_336800</name>
</gene>
<dbReference type="STRING" id="1448308.A0A2T2NV37"/>
<reference evidence="2 3" key="1">
    <citation type="journal article" date="2018" name="Front. Microbiol.">
        <title>Genome-Wide Analysis of Corynespora cassiicola Leaf Fall Disease Putative Effectors.</title>
        <authorList>
            <person name="Lopez D."/>
            <person name="Ribeiro S."/>
            <person name="Label P."/>
            <person name="Fumanal B."/>
            <person name="Venisse J.S."/>
            <person name="Kohler A."/>
            <person name="de Oliveira R.R."/>
            <person name="Labutti K."/>
            <person name="Lipzen A."/>
            <person name="Lail K."/>
            <person name="Bauer D."/>
            <person name="Ohm R.A."/>
            <person name="Barry K.W."/>
            <person name="Spatafora J."/>
            <person name="Grigoriev I.V."/>
            <person name="Martin F.M."/>
            <person name="Pujade-Renaud V."/>
        </authorList>
    </citation>
    <scope>NUCLEOTIDE SEQUENCE [LARGE SCALE GENOMIC DNA]</scope>
    <source>
        <strain evidence="2 3">Philippines</strain>
    </source>
</reference>
<dbReference type="OrthoDB" id="3883943at2759"/>
<keyword evidence="3" id="KW-1185">Reference proteome</keyword>
<protein>
    <submittedName>
        <fullName evidence="2">Uncharacterized protein</fullName>
    </submittedName>
</protein>